<dbReference type="GO" id="GO:0015031">
    <property type="term" value="P:protein transport"/>
    <property type="evidence" value="ECO:0007669"/>
    <property type="project" value="UniProtKB-KW"/>
</dbReference>
<dbReference type="InterPro" id="IPR035427">
    <property type="entry name" value="Tim10-like_dom_sf"/>
</dbReference>
<dbReference type="InterPro" id="IPR050673">
    <property type="entry name" value="Mito_inner_translocase_sub"/>
</dbReference>
<dbReference type="InterPro" id="IPR004217">
    <property type="entry name" value="Tim10-like"/>
</dbReference>
<name>A0A9N9N049_9CUCU</name>
<evidence type="ECO:0000256" key="7">
    <source>
        <dbReference type="ARBA" id="ARBA00023157"/>
    </source>
</evidence>
<evidence type="ECO:0000256" key="8">
    <source>
        <dbReference type="RuleBase" id="RU367043"/>
    </source>
</evidence>
<evidence type="ECO:0000259" key="9">
    <source>
        <dbReference type="Pfam" id="PF02953"/>
    </source>
</evidence>
<dbReference type="Gene3D" id="1.10.287.810">
    <property type="entry name" value="Mitochondrial import inner membrane translocase subunit tim13 like domains"/>
    <property type="match status" value="1"/>
</dbReference>
<evidence type="ECO:0000256" key="1">
    <source>
        <dbReference type="ARBA" id="ARBA00022448"/>
    </source>
</evidence>
<feature type="domain" description="Tim10-like" evidence="9">
    <location>
        <begin position="10"/>
        <end position="65"/>
    </location>
</feature>
<keyword evidence="2" id="KW-0479">Metal-binding</keyword>
<reference evidence="10" key="1">
    <citation type="submission" date="2022-01" db="EMBL/GenBank/DDBJ databases">
        <authorList>
            <person name="King R."/>
        </authorList>
    </citation>
    <scope>NUCLEOTIDE SEQUENCE</scope>
</reference>
<dbReference type="Proteomes" id="UP001152799">
    <property type="component" value="Chromosome 9"/>
</dbReference>
<organism evidence="10 11">
    <name type="scientific">Ceutorhynchus assimilis</name>
    <name type="common">cabbage seed weevil</name>
    <dbReference type="NCBI Taxonomy" id="467358"/>
    <lineage>
        <taxon>Eukaryota</taxon>
        <taxon>Metazoa</taxon>
        <taxon>Ecdysozoa</taxon>
        <taxon>Arthropoda</taxon>
        <taxon>Hexapoda</taxon>
        <taxon>Insecta</taxon>
        <taxon>Pterygota</taxon>
        <taxon>Neoptera</taxon>
        <taxon>Endopterygota</taxon>
        <taxon>Coleoptera</taxon>
        <taxon>Polyphaga</taxon>
        <taxon>Cucujiformia</taxon>
        <taxon>Curculionidae</taxon>
        <taxon>Ceutorhynchinae</taxon>
        <taxon>Ceutorhynchus</taxon>
    </lineage>
</organism>
<keyword evidence="4 8" id="KW-0653">Protein transport</keyword>
<dbReference type="Pfam" id="PF02953">
    <property type="entry name" value="zf-Tim10_DDP"/>
    <property type="match status" value="1"/>
</dbReference>
<keyword evidence="7 8" id="KW-1015">Disulfide bond</keyword>
<protein>
    <recommendedName>
        <fullName evidence="8">Mitochondrial import inner membrane translocase subunit</fullName>
    </recommendedName>
</protein>
<evidence type="ECO:0000256" key="5">
    <source>
        <dbReference type="ARBA" id="ARBA00023010"/>
    </source>
</evidence>
<evidence type="ECO:0000313" key="11">
    <source>
        <dbReference type="Proteomes" id="UP001152799"/>
    </source>
</evidence>
<evidence type="ECO:0000256" key="6">
    <source>
        <dbReference type="ARBA" id="ARBA00023128"/>
    </source>
</evidence>
<comment type="subcellular location">
    <subcellularLocation>
        <location evidence="8">Mitochondrion inner membrane</location>
        <topology evidence="8">Peripheral membrane protein</topology>
        <orientation evidence="8">Intermembrane side</orientation>
    </subcellularLocation>
</comment>
<keyword evidence="8" id="KW-0143">Chaperone</keyword>
<comment type="function">
    <text evidence="8">Mitochondrial intermembrane chaperone that participates in the import and insertion of some multi-pass transmembrane proteins into the mitochondrial inner membrane. Also required for the transfer of beta-barrel precursors from the TOM complex to the sorting and assembly machinery (SAM complex) of the outer membrane. Acts as a chaperone-like protein that protects the hydrophobic precursors from aggregation and guide them through the mitochondrial intermembrane space.</text>
</comment>
<dbReference type="GO" id="GO:0046872">
    <property type="term" value="F:metal ion binding"/>
    <property type="evidence" value="ECO:0007669"/>
    <property type="project" value="UniProtKB-KW"/>
</dbReference>
<keyword evidence="11" id="KW-1185">Reference proteome</keyword>
<proteinExistence type="inferred from homology"/>
<comment type="subunit">
    <text evidence="8">Heterohexamer.</text>
</comment>
<keyword evidence="8" id="KW-0472">Membrane</keyword>
<keyword evidence="1 8" id="KW-0813">Transport</keyword>
<dbReference type="PANTHER" id="PTHR13172">
    <property type="entry name" value="MITOCHONDRIAL IMPORT INNER MEMBRANE TRANSLOCASE SUBUNIT TIM9B"/>
    <property type="match status" value="1"/>
</dbReference>
<dbReference type="EMBL" id="OU892285">
    <property type="protein sequence ID" value="CAG9773905.1"/>
    <property type="molecule type" value="Genomic_DNA"/>
</dbReference>
<dbReference type="SUPFAM" id="SSF144122">
    <property type="entry name" value="Tim10-like"/>
    <property type="match status" value="1"/>
</dbReference>
<keyword evidence="8" id="KW-0999">Mitochondrion inner membrane</keyword>
<keyword evidence="6 8" id="KW-0496">Mitochondrion</keyword>
<comment type="similarity">
    <text evidence="8">Belongs to the small Tim family.</text>
</comment>
<evidence type="ECO:0000313" key="10">
    <source>
        <dbReference type="EMBL" id="CAG9773905.1"/>
    </source>
</evidence>
<dbReference type="GO" id="GO:0005743">
    <property type="term" value="C:mitochondrial inner membrane"/>
    <property type="evidence" value="ECO:0007669"/>
    <property type="project" value="UniProtKB-SubCell"/>
</dbReference>
<keyword evidence="5 8" id="KW-0811">Translocation</keyword>
<evidence type="ECO:0000256" key="2">
    <source>
        <dbReference type="ARBA" id="ARBA00022723"/>
    </source>
</evidence>
<accession>A0A9N9N049</accession>
<sequence>MEPDSGAVRNFRDFLQLYNKMTEMCFQRCVDNLNARKLDLVEQECVGDCAQKFITYNNKLMQNFVKTQGEIVNRRVKENEEEQKSLEAQQEVVMNQQVSAVS</sequence>
<comment type="domain">
    <text evidence="8">The twin CX3C motif contains 4 conserved Cys residues that form 2 disulfide bonds in the mitochondrial intermembrane space.</text>
</comment>
<gene>
    <name evidence="10" type="ORF">CEUTPL_LOCUS14290</name>
</gene>
<dbReference type="AlphaFoldDB" id="A0A9N9N049"/>
<dbReference type="OrthoDB" id="1551503at2759"/>
<keyword evidence="3" id="KW-0862">Zinc</keyword>
<evidence type="ECO:0000256" key="3">
    <source>
        <dbReference type="ARBA" id="ARBA00022833"/>
    </source>
</evidence>
<evidence type="ECO:0000256" key="4">
    <source>
        <dbReference type="ARBA" id="ARBA00022927"/>
    </source>
</evidence>